<protein>
    <recommendedName>
        <fullName evidence="5 6">Dephospho-CoA kinase</fullName>
        <ecNumber evidence="5 6">2.7.1.24</ecNumber>
    </recommendedName>
    <alternativeName>
        <fullName evidence="5">Dephosphocoenzyme A kinase</fullName>
    </alternativeName>
</protein>
<evidence type="ECO:0000313" key="8">
    <source>
        <dbReference type="Proteomes" id="UP000426027"/>
    </source>
</evidence>
<keyword evidence="4 5" id="KW-0173">Coenzyme A biosynthesis</keyword>
<dbReference type="GO" id="GO:0015937">
    <property type="term" value="P:coenzyme A biosynthetic process"/>
    <property type="evidence" value="ECO:0007669"/>
    <property type="project" value="UniProtKB-UniRule"/>
</dbReference>
<accession>A0A6I6GLA7</accession>
<evidence type="ECO:0000256" key="2">
    <source>
        <dbReference type="ARBA" id="ARBA00022741"/>
    </source>
</evidence>
<dbReference type="EC" id="2.7.1.24" evidence="5 6"/>
<dbReference type="AlphaFoldDB" id="A0A6I6GLA7"/>
<dbReference type="RefSeq" id="WP_157477695.1">
    <property type="nucleotide sequence ID" value="NZ_CP046566.1"/>
</dbReference>
<dbReference type="Gene3D" id="3.40.50.300">
    <property type="entry name" value="P-loop containing nucleotide triphosphate hydrolases"/>
    <property type="match status" value="1"/>
</dbReference>
<keyword evidence="3 5" id="KW-0067">ATP-binding</keyword>
<comment type="function">
    <text evidence="5">Catalyzes the phosphorylation of the 3'-hydroxyl group of dephosphocoenzyme A to form coenzyme A.</text>
</comment>
<sequence>MLRVGITGGIGSGKSVVARIFETLGIPVYYSDAEAKRLMNTDATLRTNIIAAFGPEAYNEAGLNRSWLAAQAFQQPEKTQLLNSIVHPAVIAHGKQWLEQQQTAYAIKEAALFFESGSATDIDFMIGVYAPQALRIQRVMQRDGLGRQEVLTRMSRQIEETVKMKLCDAVIQNNEQEMLIPQVLQLHQQLLAMAEKNSTN</sequence>
<organism evidence="7 8">
    <name type="scientific">Phnomibacter ginsenosidimutans</name>
    <dbReference type="NCBI Taxonomy" id="2676868"/>
    <lineage>
        <taxon>Bacteria</taxon>
        <taxon>Pseudomonadati</taxon>
        <taxon>Bacteroidota</taxon>
        <taxon>Chitinophagia</taxon>
        <taxon>Chitinophagales</taxon>
        <taxon>Chitinophagaceae</taxon>
        <taxon>Phnomibacter</taxon>
    </lineage>
</organism>
<evidence type="ECO:0000256" key="5">
    <source>
        <dbReference type="HAMAP-Rule" id="MF_00376"/>
    </source>
</evidence>
<feature type="binding site" evidence="5">
    <location>
        <begin position="11"/>
        <end position="16"/>
    </location>
    <ligand>
        <name>ATP</name>
        <dbReference type="ChEBI" id="CHEBI:30616"/>
    </ligand>
</feature>
<evidence type="ECO:0000313" key="7">
    <source>
        <dbReference type="EMBL" id="QGW27692.1"/>
    </source>
</evidence>
<name>A0A6I6GLA7_9BACT</name>
<dbReference type="KEGG" id="fls:GLV81_05950"/>
<evidence type="ECO:0000256" key="4">
    <source>
        <dbReference type="ARBA" id="ARBA00022993"/>
    </source>
</evidence>
<evidence type="ECO:0000256" key="1">
    <source>
        <dbReference type="ARBA" id="ARBA00009018"/>
    </source>
</evidence>
<dbReference type="Proteomes" id="UP000426027">
    <property type="component" value="Chromosome"/>
</dbReference>
<dbReference type="InterPro" id="IPR001977">
    <property type="entry name" value="Depp_CoAkinase"/>
</dbReference>
<comment type="catalytic activity">
    <reaction evidence="5">
        <text>3'-dephospho-CoA + ATP = ADP + CoA + H(+)</text>
        <dbReference type="Rhea" id="RHEA:18245"/>
        <dbReference type="ChEBI" id="CHEBI:15378"/>
        <dbReference type="ChEBI" id="CHEBI:30616"/>
        <dbReference type="ChEBI" id="CHEBI:57287"/>
        <dbReference type="ChEBI" id="CHEBI:57328"/>
        <dbReference type="ChEBI" id="CHEBI:456216"/>
        <dbReference type="EC" id="2.7.1.24"/>
    </reaction>
</comment>
<dbReference type="GO" id="GO:0005524">
    <property type="term" value="F:ATP binding"/>
    <property type="evidence" value="ECO:0007669"/>
    <property type="project" value="UniProtKB-UniRule"/>
</dbReference>
<keyword evidence="5 7" id="KW-0808">Transferase</keyword>
<proteinExistence type="inferred from homology"/>
<dbReference type="UniPathway" id="UPA00241">
    <property type="reaction ID" value="UER00356"/>
</dbReference>
<comment type="pathway">
    <text evidence="5">Cofactor biosynthesis; coenzyme A biosynthesis; CoA from (R)-pantothenate: step 5/5.</text>
</comment>
<keyword evidence="2 5" id="KW-0547">Nucleotide-binding</keyword>
<keyword evidence="5 7" id="KW-0418">Kinase</keyword>
<dbReference type="GO" id="GO:0005737">
    <property type="term" value="C:cytoplasm"/>
    <property type="evidence" value="ECO:0007669"/>
    <property type="project" value="UniProtKB-SubCell"/>
</dbReference>
<dbReference type="PANTHER" id="PTHR10695">
    <property type="entry name" value="DEPHOSPHO-COA KINASE-RELATED"/>
    <property type="match status" value="1"/>
</dbReference>
<gene>
    <name evidence="5" type="primary">coaE</name>
    <name evidence="7" type="ORF">GLV81_05950</name>
</gene>
<dbReference type="InterPro" id="IPR027417">
    <property type="entry name" value="P-loop_NTPase"/>
</dbReference>
<keyword evidence="8" id="KW-1185">Reference proteome</keyword>
<dbReference type="PANTHER" id="PTHR10695:SF46">
    <property type="entry name" value="BIFUNCTIONAL COENZYME A SYNTHASE-RELATED"/>
    <property type="match status" value="1"/>
</dbReference>
<dbReference type="NCBIfam" id="TIGR00152">
    <property type="entry name" value="dephospho-CoA kinase"/>
    <property type="match status" value="1"/>
</dbReference>
<dbReference type="SUPFAM" id="SSF52540">
    <property type="entry name" value="P-loop containing nucleoside triphosphate hydrolases"/>
    <property type="match status" value="1"/>
</dbReference>
<keyword evidence="5" id="KW-0963">Cytoplasm</keyword>
<dbReference type="Pfam" id="PF01121">
    <property type="entry name" value="CoaE"/>
    <property type="match status" value="1"/>
</dbReference>
<evidence type="ECO:0000256" key="6">
    <source>
        <dbReference type="NCBIfam" id="TIGR00152"/>
    </source>
</evidence>
<dbReference type="PROSITE" id="PS51219">
    <property type="entry name" value="DPCK"/>
    <property type="match status" value="1"/>
</dbReference>
<evidence type="ECO:0000256" key="3">
    <source>
        <dbReference type="ARBA" id="ARBA00022840"/>
    </source>
</evidence>
<dbReference type="EMBL" id="CP046566">
    <property type="protein sequence ID" value="QGW27692.1"/>
    <property type="molecule type" value="Genomic_DNA"/>
</dbReference>
<dbReference type="HAMAP" id="MF_00376">
    <property type="entry name" value="Dephospho_CoA_kinase"/>
    <property type="match status" value="1"/>
</dbReference>
<comment type="subcellular location">
    <subcellularLocation>
        <location evidence="5">Cytoplasm</location>
    </subcellularLocation>
</comment>
<dbReference type="GO" id="GO:0004140">
    <property type="term" value="F:dephospho-CoA kinase activity"/>
    <property type="evidence" value="ECO:0007669"/>
    <property type="project" value="UniProtKB-UniRule"/>
</dbReference>
<dbReference type="CDD" id="cd02022">
    <property type="entry name" value="DPCK"/>
    <property type="match status" value="1"/>
</dbReference>
<reference evidence="7 8" key="1">
    <citation type="submission" date="2019-11" db="EMBL/GenBank/DDBJ databases">
        <authorList>
            <person name="Im W.T."/>
        </authorList>
    </citation>
    <scope>NUCLEOTIDE SEQUENCE [LARGE SCALE GENOMIC DNA]</scope>
    <source>
        <strain evidence="7 8">SB-02</strain>
    </source>
</reference>
<comment type="similarity">
    <text evidence="1 5">Belongs to the CoaE family.</text>
</comment>